<dbReference type="InterPro" id="IPR058655">
    <property type="entry name" value="Mok11-14/Ags1-like"/>
</dbReference>
<dbReference type="GO" id="GO:0047657">
    <property type="term" value="F:alpha-1,3-glucan synthase activity"/>
    <property type="evidence" value="ECO:0007669"/>
    <property type="project" value="TreeGrafter"/>
</dbReference>
<dbReference type="OrthoDB" id="19923at2759"/>
<sequence>MLQAGITHINHLCFPDSSEVSSWAPGEQVPTFEIDKIAGSQRASNLENLQLWAGLEPSPDVEMLIFIGRWNMQKGIDIIAEVMPSILAEHLNVQLIFVGPVVDQCGKTAARKLQHLVSLQPDQVYSKPEFTALPQFVFTGSEFALLPARVEPIGLAAIKFGRKGALGIGSRVGSQARLLVHALKVRHNFLQRQFKRAIKEALASSSQKRRRMRGVRAQKRFFVTPWVEEINKLQTEAIEAHSVGSASSRSRASSLRSTLRNLVQ</sequence>
<dbReference type="Pfam" id="PF00534">
    <property type="entry name" value="Glycos_transf_1"/>
    <property type="match status" value="1"/>
</dbReference>
<name>A0A8H3FHU0_9LECA</name>
<keyword evidence="4" id="KW-1185">Reference proteome</keyword>
<dbReference type="EMBL" id="CAJPDR010000196">
    <property type="protein sequence ID" value="CAF9924871.1"/>
    <property type="molecule type" value="Genomic_DNA"/>
</dbReference>
<dbReference type="GO" id="GO:0070600">
    <property type="term" value="P:fungal-type cell wall (1-&gt;3)-alpha-glucan biosynthetic process"/>
    <property type="evidence" value="ECO:0007669"/>
    <property type="project" value="TreeGrafter"/>
</dbReference>
<evidence type="ECO:0000256" key="1">
    <source>
        <dbReference type="ARBA" id="ARBA00022676"/>
    </source>
</evidence>
<dbReference type="AlphaFoldDB" id="A0A8H3FHU0"/>
<keyword evidence="1" id="KW-0808">Transferase</keyword>
<keyword evidence="1" id="KW-0328">Glycosyltransferase</keyword>
<dbReference type="PANTHER" id="PTHR47182">
    <property type="entry name" value="CELL WALL ALPHA-1,3-GLUCAN SYNTHASE AGS1-RELATED"/>
    <property type="match status" value="1"/>
</dbReference>
<evidence type="ECO:0000259" key="2">
    <source>
        <dbReference type="Pfam" id="PF00534"/>
    </source>
</evidence>
<dbReference type="Gene3D" id="3.40.50.2000">
    <property type="entry name" value="Glycogen Phosphorylase B"/>
    <property type="match status" value="1"/>
</dbReference>
<evidence type="ECO:0000313" key="3">
    <source>
        <dbReference type="EMBL" id="CAF9924871.1"/>
    </source>
</evidence>
<reference evidence="3" key="1">
    <citation type="submission" date="2021-03" db="EMBL/GenBank/DDBJ databases">
        <authorList>
            <person name="Tagirdzhanova G."/>
        </authorList>
    </citation>
    <scope>NUCLEOTIDE SEQUENCE</scope>
</reference>
<gene>
    <name evidence="3" type="primary">AGS1_1</name>
    <name evidence="3" type="ORF">ALECFALPRED_002855</name>
</gene>
<accession>A0A8H3FHU0</accession>
<proteinExistence type="predicted"/>
<dbReference type="InterPro" id="IPR001296">
    <property type="entry name" value="Glyco_trans_1"/>
</dbReference>
<dbReference type="GO" id="GO:0009277">
    <property type="term" value="C:fungal-type cell wall"/>
    <property type="evidence" value="ECO:0007669"/>
    <property type="project" value="TreeGrafter"/>
</dbReference>
<dbReference type="Proteomes" id="UP000664203">
    <property type="component" value="Unassembled WGS sequence"/>
</dbReference>
<dbReference type="SUPFAM" id="SSF53756">
    <property type="entry name" value="UDP-Glycosyltransferase/glycogen phosphorylase"/>
    <property type="match status" value="1"/>
</dbReference>
<protein>
    <submittedName>
        <fullName evidence="3">Cell wall alpha-1,3-glucan synthase ags1</fullName>
    </submittedName>
</protein>
<feature type="domain" description="Glycosyl transferase family 1" evidence="2">
    <location>
        <begin position="60"/>
        <end position="212"/>
    </location>
</feature>
<dbReference type="PANTHER" id="PTHR47182:SF2">
    <property type="entry name" value="CELL WALL ALPHA-1,3-GLUCAN SYNTHASE AGS1"/>
    <property type="match status" value="1"/>
</dbReference>
<comment type="caution">
    <text evidence="3">The sequence shown here is derived from an EMBL/GenBank/DDBJ whole genome shotgun (WGS) entry which is preliminary data.</text>
</comment>
<organism evidence="3 4">
    <name type="scientific">Alectoria fallacina</name>
    <dbReference type="NCBI Taxonomy" id="1903189"/>
    <lineage>
        <taxon>Eukaryota</taxon>
        <taxon>Fungi</taxon>
        <taxon>Dikarya</taxon>
        <taxon>Ascomycota</taxon>
        <taxon>Pezizomycotina</taxon>
        <taxon>Lecanoromycetes</taxon>
        <taxon>OSLEUM clade</taxon>
        <taxon>Lecanoromycetidae</taxon>
        <taxon>Lecanorales</taxon>
        <taxon>Lecanorineae</taxon>
        <taxon>Parmeliaceae</taxon>
        <taxon>Alectoria</taxon>
    </lineage>
</organism>
<evidence type="ECO:0000313" key="4">
    <source>
        <dbReference type="Proteomes" id="UP000664203"/>
    </source>
</evidence>